<dbReference type="InterPro" id="IPR045055">
    <property type="entry name" value="DNA2/NAM7-like"/>
</dbReference>
<feature type="domain" description="DNA2/NAM7 helicase helicase" evidence="6">
    <location>
        <begin position="196"/>
        <end position="590"/>
    </location>
</feature>
<dbReference type="PANTHER" id="PTHR10887">
    <property type="entry name" value="DNA2/NAM7 HELICASE FAMILY"/>
    <property type="match status" value="1"/>
</dbReference>
<dbReference type="Pfam" id="PF13087">
    <property type="entry name" value="AAA_12"/>
    <property type="match status" value="1"/>
</dbReference>
<evidence type="ECO:0000259" key="7">
    <source>
        <dbReference type="Pfam" id="PF13087"/>
    </source>
</evidence>
<keyword evidence="3" id="KW-0347">Helicase</keyword>
<dbReference type="InterPro" id="IPR027417">
    <property type="entry name" value="P-loop_NTPase"/>
</dbReference>
<dbReference type="AlphaFoldDB" id="A0A5N6QJU6"/>
<evidence type="ECO:0000256" key="4">
    <source>
        <dbReference type="ARBA" id="ARBA00022840"/>
    </source>
</evidence>
<dbReference type="EMBL" id="CM017321">
    <property type="protein sequence ID" value="KAE7998939.1"/>
    <property type="molecule type" value="Genomic_DNA"/>
</dbReference>
<dbReference type="InterPro" id="IPR041679">
    <property type="entry name" value="DNA2/NAM7-like_C"/>
</dbReference>
<evidence type="ECO:0000313" key="8">
    <source>
        <dbReference type="EMBL" id="KAE7998939.1"/>
    </source>
</evidence>
<feature type="region of interest" description="Disordered" evidence="5">
    <location>
        <begin position="1012"/>
        <end position="1032"/>
    </location>
</feature>
<dbReference type="GO" id="GO:0005694">
    <property type="term" value="C:chromosome"/>
    <property type="evidence" value="ECO:0007669"/>
    <property type="project" value="UniProtKB-ARBA"/>
</dbReference>
<dbReference type="GO" id="GO:0005524">
    <property type="term" value="F:ATP binding"/>
    <property type="evidence" value="ECO:0007669"/>
    <property type="project" value="UniProtKB-KW"/>
</dbReference>
<accession>A0A5N6QJU6</accession>
<evidence type="ECO:0000256" key="2">
    <source>
        <dbReference type="ARBA" id="ARBA00022801"/>
    </source>
</evidence>
<evidence type="ECO:0008006" key="10">
    <source>
        <dbReference type="Google" id="ProtNLM"/>
    </source>
</evidence>
<reference evidence="8 9" key="1">
    <citation type="submission" date="2019-06" db="EMBL/GenBank/DDBJ databases">
        <title>A chromosomal-level reference genome of Carpinus fangiana (Coryloideae, Betulaceae).</title>
        <authorList>
            <person name="Yang X."/>
            <person name="Wang Z."/>
            <person name="Zhang L."/>
            <person name="Hao G."/>
            <person name="Liu J."/>
            <person name="Yang Y."/>
        </authorList>
    </citation>
    <scope>NUCLEOTIDE SEQUENCE [LARGE SCALE GENOMIC DNA]</scope>
    <source>
        <strain evidence="8">Cfa_2016G</strain>
        <tissue evidence="8">Leaf</tissue>
    </source>
</reference>
<dbReference type="SUPFAM" id="SSF52540">
    <property type="entry name" value="P-loop containing nucleoside triphosphate hydrolases"/>
    <property type="match status" value="1"/>
</dbReference>
<dbReference type="GO" id="GO:0004386">
    <property type="term" value="F:helicase activity"/>
    <property type="evidence" value="ECO:0007669"/>
    <property type="project" value="UniProtKB-KW"/>
</dbReference>
<keyword evidence="1" id="KW-0547">Nucleotide-binding</keyword>
<evidence type="ECO:0000256" key="5">
    <source>
        <dbReference type="SAM" id="MobiDB-lite"/>
    </source>
</evidence>
<evidence type="ECO:0000259" key="6">
    <source>
        <dbReference type="Pfam" id="PF13086"/>
    </source>
</evidence>
<dbReference type="OrthoDB" id="6513042at2759"/>
<protein>
    <recommendedName>
        <fullName evidence="10">Helicase ATP-binding domain-containing protein</fullName>
    </recommendedName>
</protein>
<dbReference type="InterPro" id="IPR047187">
    <property type="entry name" value="SF1_C_Upf1"/>
</dbReference>
<feature type="compositionally biased region" description="Polar residues" evidence="5">
    <location>
        <begin position="1014"/>
        <end position="1032"/>
    </location>
</feature>
<dbReference type="InterPro" id="IPR041677">
    <property type="entry name" value="DNA2/NAM7_AAA_11"/>
</dbReference>
<keyword evidence="2" id="KW-0378">Hydrolase</keyword>
<evidence type="ECO:0000313" key="9">
    <source>
        <dbReference type="Proteomes" id="UP000327013"/>
    </source>
</evidence>
<evidence type="ECO:0000256" key="1">
    <source>
        <dbReference type="ARBA" id="ARBA00022741"/>
    </source>
</evidence>
<dbReference type="Pfam" id="PF13086">
    <property type="entry name" value="AAA_11"/>
    <property type="match status" value="1"/>
</dbReference>
<proteinExistence type="predicted"/>
<organism evidence="8 9">
    <name type="scientific">Carpinus fangiana</name>
    <dbReference type="NCBI Taxonomy" id="176857"/>
    <lineage>
        <taxon>Eukaryota</taxon>
        <taxon>Viridiplantae</taxon>
        <taxon>Streptophyta</taxon>
        <taxon>Embryophyta</taxon>
        <taxon>Tracheophyta</taxon>
        <taxon>Spermatophyta</taxon>
        <taxon>Magnoliopsida</taxon>
        <taxon>eudicotyledons</taxon>
        <taxon>Gunneridae</taxon>
        <taxon>Pentapetalae</taxon>
        <taxon>rosids</taxon>
        <taxon>fabids</taxon>
        <taxon>Fagales</taxon>
        <taxon>Betulaceae</taxon>
        <taxon>Carpinus</taxon>
    </lineage>
</organism>
<keyword evidence="4" id="KW-0067">ATP-binding</keyword>
<dbReference type="Proteomes" id="UP000327013">
    <property type="component" value="Chromosome 1"/>
</dbReference>
<evidence type="ECO:0000256" key="3">
    <source>
        <dbReference type="ARBA" id="ARBA00022806"/>
    </source>
</evidence>
<dbReference type="PANTHER" id="PTHR10887:SF522">
    <property type="entry name" value="P-LOOP CONTAINING NUCLEOSIDE TRIPHOSPHATE HYDROLASES SUPERFAMILY PROTEIN"/>
    <property type="match status" value="1"/>
</dbReference>
<dbReference type="FunFam" id="3.40.50.300:FF:000326">
    <property type="entry name" value="P-loop containing nucleoside triphosphate hydrolase"/>
    <property type="match status" value="1"/>
</dbReference>
<keyword evidence="9" id="KW-1185">Reference proteome</keyword>
<feature type="domain" description="DNA2/NAM7 helicase-like C-terminal" evidence="7">
    <location>
        <begin position="598"/>
        <end position="793"/>
    </location>
</feature>
<dbReference type="Gene3D" id="3.40.50.300">
    <property type="entry name" value="P-loop containing nucleotide triphosphate hydrolases"/>
    <property type="match status" value="2"/>
</dbReference>
<dbReference type="CDD" id="cd18808">
    <property type="entry name" value="SF1_C_Upf1"/>
    <property type="match status" value="1"/>
</dbReference>
<sequence>MNSFYIPLIEETHADLLSSMSTLSRAPTRRIISLRKTKQQKAAEDPLYFVSLEREFMPKVGSYQPIAGDLIALTDVRRPQRSNDLDRSYVVAYVQSMREHMGSVSLTILSSRHISFEEQKNKTRETLYAVGLINMTTNIRIWTALKNSELKGANLNIIQQVLQPKSDDAENRTICLSEENCSPAFTDARARILSSELNDSQKAAVVSCLVARENNNQSTVKLIWGPPGTGKTKTVGCLLFSLLKMNCRTLTCAPTNTAILEVAQRLLKNVAESAEYDSCGLGDIVLFGNGQRMSVSNHHGLLDVFLESRVDALIKCFASPSGWVNTLQSMISFLKDPRKQYSLYLKKRQCDGINRNEGKEIDGQSSKDKKSKKILKKVAVKAFSENKNKKTRKEKKNDNPLTLEEFVQWKFNSIVVSLKDYLVNLSTHLPTSFISLEVVKKMKKALDLLKSFETLLLTVSVLDKGLEKVLSKNLGSKLGNSEKKLSIVREECLCILKSLPKKFPHLPKFTSSCRFAIKKFCLANACLIFCTVSSCAKLYTEKMTPLELLVIDEAAQLKECESTIPLQLPGLRHAILIGDERQLPAMVKSKACEEAEFGRSLFQRLALLGHRKELLNVQHRMHPSISSFPNREFYENKILDGYNVKERRYQRSFIQGKMYGSYSFINVAHGKEEFDDSRSLKNMAEAAVVTQMVARLFKESVRTNAKVRVGIISPYKAQVNVIGEKLKSYKTDSNGNFSVRVLSVDGFQGGEEDVIIISTVRCNGNGDVGFLSNRQRANVAITRARHCLWIVGNGATLDESGSVWMELVIDAKSRGCFFDADEDDSLAQAMTDAMAEHDQIHILLTNDSFLFRKARWKIFFSDDFLEYMSRVKNPYICKEIVSLLTSLANGNRRAQKKKKLFVHGGISSQLLEQYKVNGNQILVWTVDILKQKSYYIQILKIWGIVSLSQMPKLASLLDILFERYTEAKKNQCKHKCLDGSLVVPMKWPIHSSGVNSVQSLSEGIASLSLRGESDTTSTTYGNNSKSTTRGSVNTLTWQRKTAGFE</sequence>
<dbReference type="GO" id="GO:0016787">
    <property type="term" value="F:hydrolase activity"/>
    <property type="evidence" value="ECO:0007669"/>
    <property type="project" value="UniProtKB-KW"/>
</dbReference>
<gene>
    <name evidence="8" type="ORF">FH972_003432</name>
</gene>
<name>A0A5N6QJU6_9ROSI</name>